<evidence type="ECO:0000256" key="6">
    <source>
        <dbReference type="ARBA" id="ARBA00034121"/>
    </source>
</evidence>
<evidence type="ECO:0000256" key="4">
    <source>
        <dbReference type="ARBA" id="ARBA00022729"/>
    </source>
</evidence>
<dbReference type="InterPro" id="IPR012674">
    <property type="entry name" value="Calycin"/>
</dbReference>
<keyword evidence="5" id="KW-1199">Hemostasis impairing toxin</keyword>
<comment type="subcellular location">
    <subcellularLocation>
        <location evidence="1">Secreted</location>
    </subcellularLocation>
</comment>
<sequence length="184" mass="20050">MKMIIAVTFLGILAHAFAEECELMPGAEEFDSDKYFNISVAYVTHSRSGNREDVCRKYQTTNNGNGTSVTVVSADYKNGDGNAQTEVKCINKPKNGNNGQFIVECEVPLGTGSTQTVQMETSVIATDNQNYALLQRCTKTASGIEDDILVLQTNSSSVDPGVTNVFKTINWQIDTWTSRNSVGC</sequence>
<dbReference type="Gene3D" id="2.40.128.20">
    <property type="match status" value="1"/>
</dbReference>
<protein>
    <submittedName>
        <fullName evidence="8">Salivary lipocalin</fullName>
    </submittedName>
</protein>
<evidence type="ECO:0000256" key="2">
    <source>
        <dbReference type="ARBA" id="ARBA00022525"/>
    </source>
</evidence>
<reference evidence="8" key="1">
    <citation type="journal article" date="2012" name="Am. J. Trop. Med. Hyg.">
        <title>An insight into the sialotranscriptome of Triatoma matogrossensis, a kissing bug associated with fogo selvagem in South America.</title>
        <authorList>
            <person name="Assumpcao T.C."/>
            <person name="Eaton D.P."/>
            <person name="Pham V.M."/>
            <person name="Francischetti I.M."/>
            <person name="Aoki V."/>
            <person name="Hans-Filho G."/>
            <person name="Rivitti E.A."/>
            <person name="Valenzuela J.G."/>
            <person name="Diaz L.A."/>
            <person name="Ribeiro J.M."/>
        </authorList>
    </citation>
    <scope>NUCLEOTIDE SEQUENCE</scope>
    <source>
        <tissue evidence="8">Salivary gland</tissue>
    </source>
</reference>
<evidence type="ECO:0000256" key="1">
    <source>
        <dbReference type="ARBA" id="ARBA00004613"/>
    </source>
</evidence>
<evidence type="ECO:0000256" key="5">
    <source>
        <dbReference type="ARBA" id="ARBA00023240"/>
    </source>
</evidence>
<dbReference type="Pfam" id="PF03973">
    <property type="entry name" value="Triabin"/>
    <property type="match status" value="1"/>
</dbReference>
<dbReference type="GO" id="GO:0005576">
    <property type="term" value="C:extracellular region"/>
    <property type="evidence" value="ECO:0007669"/>
    <property type="project" value="UniProtKB-SubCell"/>
</dbReference>
<name>E2J730_9HEMI</name>
<dbReference type="AlphaFoldDB" id="E2J730"/>
<comment type="similarity">
    <text evidence="6">Belongs to the calycin superfamily. Triabin family.</text>
</comment>
<feature type="chain" id="PRO_5003159747" evidence="7">
    <location>
        <begin position="19"/>
        <end position="184"/>
    </location>
</feature>
<organism evidence="8">
    <name type="scientific">Triatoma matogrossensis</name>
    <dbReference type="NCBI Taxonomy" id="162370"/>
    <lineage>
        <taxon>Eukaryota</taxon>
        <taxon>Metazoa</taxon>
        <taxon>Ecdysozoa</taxon>
        <taxon>Arthropoda</taxon>
        <taxon>Hexapoda</taxon>
        <taxon>Insecta</taxon>
        <taxon>Pterygota</taxon>
        <taxon>Neoptera</taxon>
        <taxon>Paraneoptera</taxon>
        <taxon>Hemiptera</taxon>
        <taxon>Heteroptera</taxon>
        <taxon>Panheteroptera</taxon>
        <taxon>Cimicomorpha</taxon>
        <taxon>Reduviidae</taxon>
        <taxon>Triatominae</taxon>
        <taxon>Triatoma</taxon>
    </lineage>
</organism>
<dbReference type="SUPFAM" id="SSF50814">
    <property type="entry name" value="Lipocalins"/>
    <property type="match status" value="1"/>
</dbReference>
<dbReference type="CDD" id="cd19423">
    <property type="entry name" value="lipocalin_LTBP1-like"/>
    <property type="match status" value="1"/>
</dbReference>
<evidence type="ECO:0000256" key="3">
    <source>
        <dbReference type="ARBA" id="ARBA00022656"/>
    </source>
</evidence>
<dbReference type="GO" id="GO:0090729">
    <property type="term" value="F:toxin activity"/>
    <property type="evidence" value="ECO:0007669"/>
    <property type="project" value="UniProtKB-KW"/>
</dbReference>
<evidence type="ECO:0000313" key="8">
    <source>
        <dbReference type="EMBL" id="ADN29748.1"/>
    </source>
</evidence>
<dbReference type="GO" id="GO:0030682">
    <property type="term" value="P:symbiont-mediated perturbation of host defenses"/>
    <property type="evidence" value="ECO:0007669"/>
    <property type="project" value="InterPro"/>
</dbReference>
<dbReference type="EMBL" id="HP429248">
    <property type="protein sequence ID" value="ADN29748.1"/>
    <property type="molecule type" value="mRNA"/>
</dbReference>
<accession>E2J730</accession>
<keyword evidence="4 7" id="KW-0732">Signal</keyword>
<keyword evidence="3" id="KW-0800">Toxin</keyword>
<feature type="signal peptide" evidence="7">
    <location>
        <begin position="1"/>
        <end position="18"/>
    </location>
</feature>
<evidence type="ECO:0000256" key="7">
    <source>
        <dbReference type="SAM" id="SignalP"/>
    </source>
</evidence>
<keyword evidence="2" id="KW-0964">Secreted</keyword>
<proteinExistence type="evidence at transcript level"/>
<dbReference type="InterPro" id="IPR005657">
    <property type="entry name" value="Triabi/Procalin"/>
</dbReference>